<dbReference type="AlphaFoldDB" id="A0A2T7P9P9"/>
<gene>
    <name evidence="2" type="ORF">C0Q70_09393</name>
</gene>
<dbReference type="InterPro" id="IPR023139">
    <property type="entry name" value="PBDC1-like_dom_sf"/>
</dbReference>
<dbReference type="PANTHER" id="PTHR13410">
    <property type="entry name" value="PROTEIN PBDC1"/>
    <property type="match status" value="1"/>
</dbReference>
<dbReference type="EMBL" id="PZQS01000005">
    <property type="protein sequence ID" value="PVD30131.1"/>
    <property type="molecule type" value="Genomic_DNA"/>
</dbReference>
<evidence type="ECO:0000313" key="2">
    <source>
        <dbReference type="EMBL" id="PVD30131.1"/>
    </source>
</evidence>
<name>A0A2T7P9P9_POMCA</name>
<keyword evidence="3" id="KW-1185">Reference proteome</keyword>
<sequence length="157" mass="18628">MQNVYSTLTSENLGNNSDIELRWAMKASDHAEVYFNLITSVEPRILRLTALDNEIYTKFRETFPDLKVDVLDEKELKSAESKEKWREFCEYFKEKVEDYNFGTLLRLNCKEDYSQENSIFCVRVQFLAIEIARNREGYNDELRYTHGKLTKPSDQRS</sequence>
<evidence type="ECO:0000259" key="1">
    <source>
        <dbReference type="Pfam" id="PF04669"/>
    </source>
</evidence>
<dbReference type="Gene3D" id="1.10.3560.10">
    <property type="entry name" value="yst0336 like domain"/>
    <property type="match status" value="1"/>
</dbReference>
<dbReference type="PANTHER" id="PTHR13410:SF9">
    <property type="entry name" value="PROTEIN PBDC1"/>
    <property type="match status" value="1"/>
</dbReference>
<dbReference type="STRING" id="400727.A0A2T7P9P9"/>
<accession>A0A2T7P9P9</accession>
<comment type="caution">
    <text evidence="2">The sequence shown here is derived from an EMBL/GenBank/DDBJ whole genome shotgun (WGS) entry which is preliminary data.</text>
</comment>
<dbReference type="InterPro" id="IPR021148">
    <property type="entry name" value="Polysacc_synth_dom"/>
</dbReference>
<dbReference type="InterPro" id="IPR008476">
    <property type="entry name" value="PBDC1_metazoa/fungi"/>
</dbReference>
<dbReference type="OrthoDB" id="10248897at2759"/>
<dbReference type="Proteomes" id="UP000245119">
    <property type="component" value="Linkage Group LG5"/>
</dbReference>
<protein>
    <recommendedName>
        <fullName evidence="1">Polysaccharide biosynthesis domain-containing protein</fullName>
    </recommendedName>
</protein>
<reference evidence="2 3" key="1">
    <citation type="submission" date="2018-04" db="EMBL/GenBank/DDBJ databases">
        <title>The genome of golden apple snail Pomacea canaliculata provides insight into stress tolerance and invasive adaptation.</title>
        <authorList>
            <person name="Liu C."/>
            <person name="Liu B."/>
            <person name="Ren Y."/>
            <person name="Zhang Y."/>
            <person name="Wang H."/>
            <person name="Li S."/>
            <person name="Jiang F."/>
            <person name="Yin L."/>
            <person name="Zhang G."/>
            <person name="Qian W."/>
            <person name="Fan W."/>
        </authorList>
    </citation>
    <scope>NUCLEOTIDE SEQUENCE [LARGE SCALE GENOMIC DNA]</scope>
    <source>
        <strain evidence="2">SZHN2017</strain>
        <tissue evidence="2">Muscle</tissue>
    </source>
</reference>
<proteinExistence type="predicted"/>
<evidence type="ECO:0000313" key="3">
    <source>
        <dbReference type="Proteomes" id="UP000245119"/>
    </source>
</evidence>
<feature type="domain" description="Polysaccharide biosynthesis" evidence="1">
    <location>
        <begin position="19"/>
        <end position="142"/>
    </location>
</feature>
<organism evidence="2 3">
    <name type="scientific">Pomacea canaliculata</name>
    <name type="common">Golden apple snail</name>
    <dbReference type="NCBI Taxonomy" id="400727"/>
    <lineage>
        <taxon>Eukaryota</taxon>
        <taxon>Metazoa</taxon>
        <taxon>Spiralia</taxon>
        <taxon>Lophotrochozoa</taxon>
        <taxon>Mollusca</taxon>
        <taxon>Gastropoda</taxon>
        <taxon>Caenogastropoda</taxon>
        <taxon>Architaenioglossa</taxon>
        <taxon>Ampullarioidea</taxon>
        <taxon>Ampullariidae</taxon>
        <taxon>Pomacea</taxon>
    </lineage>
</organism>
<dbReference type="Pfam" id="PF04669">
    <property type="entry name" value="PBDC1"/>
    <property type="match status" value="1"/>
</dbReference>
<dbReference type="GO" id="GO:0005737">
    <property type="term" value="C:cytoplasm"/>
    <property type="evidence" value="ECO:0007669"/>
    <property type="project" value="TreeGrafter"/>
</dbReference>